<dbReference type="SUPFAM" id="SSF53300">
    <property type="entry name" value="vWA-like"/>
    <property type="match status" value="1"/>
</dbReference>
<dbReference type="InterPro" id="IPR052065">
    <property type="entry name" value="Compl_asym_regulator"/>
</dbReference>
<accession>R7T8E0</accession>
<keyword evidence="10" id="KW-1185">Reference proteome</keyword>
<comment type="subcellular location">
    <subcellularLocation>
        <location evidence="1">Secreted</location>
    </subcellularLocation>
</comment>
<proteinExistence type="predicted"/>
<dbReference type="AlphaFoldDB" id="R7T8E0"/>
<reference evidence="9" key="3">
    <citation type="submission" date="2015-06" db="UniProtKB">
        <authorList>
            <consortium name="EnsemblMetazoa"/>
        </authorList>
    </citation>
    <scope>IDENTIFICATION</scope>
</reference>
<dbReference type="Proteomes" id="UP000014760">
    <property type="component" value="Unassembled WGS sequence"/>
</dbReference>
<dbReference type="PRINTS" id="PR00453">
    <property type="entry name" value="VWFADOMAIN"/>
</dbReference>
<feature type="chain" id="PRO_5008786745" description="VWFA domain-containing protein" evidence="6">
    <location>
        <begin position="17"/>
        <end position="1114"/>
    </location>
</feature>
<evidence type="ECO:0000256" key="2">
    <source>
        <dbReference type="ARBA" id="ARBA00022525"/>
    </source>
</evidence>
<protein>
    <recommendedName>
        <fullName evidence="7">VWFA domain-containing protein</fullName>
    </recommendedName>
</protein>
<evidence type="ECO:0000313" key="9">
    <source>
        <dbReference type="EnsemblMetazoa" id="CapteP198363"/>
    </source>
</evidence>
<evidence type="ECO:0000256" key="4">
    <source>
        <dbReference type="ARBA" id="ARBA00022737"/>
    </source>
</evidence>
<dbReference type="PANTHER" id="PTHR22906">
    <property type="entry name" value="PROPERDIN"/>
    <property type="match status" value="1"/>
</dbReference>
<dbReference type="SUPFAM" id="SSF82895">
    <property type="entry name" value="TSP-1 type 1 repeat"/>
    <property type="match status" value="5"/>
</dbReference>
<dbReference type="InterPro" id="IPR000884">
    <property type="entry name" value="TSP1_rpt"/>
</dbReference>
<dbReference type="EMBL" id="AMQN01014620">
    <property type="status" value="NOT_ANNOTATED_CDS"/>
    <property type="molecule type" value="Genomic_DNA"/>
</dbReference>
<dbReference type="EMBL" id="AMQN01014619">
    <property type="status" value="NOT_ANNOTATED_CDS"/>
    <property type="molecule type" value="Genomic_DNA"/>
</dbReference>
<dbReference type="PROSITE" id="PS50092">
    <property type="entry name" value="TSP1"/>
    <property type="match status" value="8"/>
</dbReference>
<dbReference type="OrthoDB" id="10062690at2759"/>
<feature type="signal peptide" evidence="6">
    <location>
        <begin position="1"/>
        <end position="16"/>
    </location>
</feature>
<dbReference type="STRING" id="283909.R7T8E0"/>
<gene>
    <name evidence="8" type="ORF">CAPTEDRAFT_198363</name>
</gene>
<dbReference type="SMART" id="SM00209">
    <property type="entry name" value="TSP1"/>
    <property type="match status" value="13"/>
</dbReference>
<dbReference type="PANTHER" id="PTHR22906:SF43">
    <property type="entry name" value="PROPERDIN"/>
    <property type="match status" value="1"/>
</dbReference>
<dbReference type="CDD" id="cd01450">
    <property type="entry name" value="vWFA_subfamily_ECM"/>
    <property type="match status" value="1"/>
</dbReference>
<dbReference type="PROSITE" id="PS50234">
    <property type="entry name" value="VWFA"/>
    <property type="match status" value="1"/>
</dbReference>
<evidence type="ECO:0000313" key="8">
    <source>
        <dbReference type="EMBL" id="ELT89949.1"/>
    </source>
</evidence>
<sequence>MRLWIVLAALVHAAYGLAEGDQALADELLANQGAWTDWTDCSASCGGGVSVRSIKCYDTLYGRIVDPCREFHVSCNSVPCPEDPDYIAWQDWTVCSAECGGGTRSRTGLGNDGVQHSETIKCGMQSCEALDPYLECGKANVMFVVDSSYSVGADNWYKVKQWVIDVVSALKVSNSETHVGVTLYSTQVKQGFQLDTSYDPAKLEQLIWDMPYLAGVTNTGAALQAVLPAMQQARRPDVKDIVVLLSDGRTNVDEDSVIAAAQALKDDGVTIFSVGVNKRNFEELKAVCSEPIDNHYMGVEKFSELQDIIDSIVGGACDVSQTVECDDWSEWSVCPVSCGGGQELRSRVCRLVDSVGTIVKDGIVKEDSRECATEDCVADITTTTAAPTTTLAPTEECDDWPEWGICSISCGGPVQQVRTRDCRSINHLGEVISVKTDEDYQECGSVKCPEEICRDWVETVPCPISCGGPAEATFSQTCDLVDWAGTVLESNTIEEVRICAELACPETICPEWGSFDPCPLSCGGPVTHTRMRTCDIMDHSGANIGSILETDTQECGNIACPSEVCEDWPEWAACSVSCGGPVEQIRSRDCNMVDHLGNIASTRTEEEFRQCGFVSCPEEVCKEWIEFQPCPISCGGPAEEKFTRVCDMVDWMGTVVSSETVEEVRVCADFPCPEVVCPEYRAYPECPVSCEGATQTRSRTCNLVDHEGNIMEEISESEEVICNNFACPTTVCPEYVDYPACPVSCEGAEQTRTRTCEIIDHTGALVETVEESESQICNNFACPNTVCPDYEEYPACPVTCAGIEQTRTRTCQTFDYKGALVEAFIESETQICNNFACPSKVCPEYVDYPVCPVSCAGAEQTRTRTCEIIDHTGALVETVEESESQICNNFACPSKVCPEYVDYPVCPVSCAGAEQTRTRTCEIIDHAGALVETVEESESQICNNFACPNTVCPDYEEYPACPVTCAGIEQTRTRTCQTFDYKGALLEAFIESETQICNNFACPSKNESEVVYLLHVKNKTLKFAKMYQLFKKITTMLDEYLRLSVYLSQTNPAPWVFNETFVQVLRCSSSNPQKRAPSADDAPPFFRFMVTCLPSFFGFASSAALVSESLFHTA</sequence>
<dbReference type="Gene3D" id="3.40.50.410">
    <property type="entry name" value="von Willebrand factor, type A domain"/>
    <property type="match status" value="1"/>
</dbReference>
<evidence type="ECO:0000313" key="10">
    <source>
        <dbReference type="Proteomes" id="UP000014760"/>
    </source>
</evidence>
<dbReference type="SMART" id="SM00327">
    <property type="entry name" value="VWA"/>
    <property type="match status" value="1"/>
</dbReference>
<dbReference type="EnsemblMetazoa" id="CapteT198363">
    <property type="protein sequence ID" value="CapteP198363"/>
    <property type="gene ID" value="CapteG198363"/>
</dbReference>
<evidence type="ECO:0000256" key="3">
    <source>
        <dbReference type="ARBA" id="ARBA00022729"/>
    </source>
</evidence>
<keyword evidence="5" id="KW-1015">Disulfide bond</keyword>
<keyword evidence="2" id="KW-0964">Secreted</keyword>
<organism evidence="8">
    <name type="scientific">Capitella teleta</name>
    <name type="common">Polychaete worm</name>
    <dbReference type="NCBI Taxonomy" id="283909"/>
    <lineage>
        <taxon>Eukaryota</taxon>
        <taxon>Metazoa</taxon>
        <taxon>Spiralia</taxon>
        <taxon>Lophotrochozoa</taxon>
        <taxon>Annelida</taxon>
        <taxon>Polychaeta</taxon>
        <taxon>Sedentaria</taxon>
        <taxon>Scolecida</taxon>
        <taxon>Capitellidae</taxon>
        <taxon>Capitella</taxon>
    </lineage>
</organism>
<dbReference type="Pfam" id="PF19030">
    <property type="entry name" value="TSP1_ADAMTS"/>
    <property type="match status" value="1"/>
</dbReference>
<reference evidence="10" key="1">
    <citation type="submission" date="2012-12" db="EMBL/GenBank/DDBJ databases">
        <authorList>
            <person name="Hellsten U."/>
            <person name="Grimwood J."/>
            <person name="Chapman J.A."/>
            <person name="Shapiro H."/>
            <person name="Aerts A."/>
            <person name="Otillar R.P."/>
            <person name="Terry A.Y."/>
            <person name="Boore J.L."/>
            <person name="Simakov O."/>
            <person name="Marletaz F."/>
            <person name="Cho S.-J."/>
            <person name="Edsinger-Gonzales E."/>
            <person name="Havlak P."/>
            <person name="Kuo D.-H."/>
            <person name="Larsson T."/>
            <person name="Lv J."/>
            <person name="Arendt D."/>
            <person name="Savage R."/>
            <person name="Osoegawa K."/>
            <person name="de Jong P."/>
            <person name="Lindberg D.R."/>
            <person name="Seaver E.C."/>
            <person name="Weisblat D.A."/>
            <person name="Putnam N.H."/>
            <person name="Grigoriev I.V."/>
            <person name="Rokhsar D.S."/>
        </authorList>
    </citation>
    <scope>NUCLEOTIDE SEQUENCE</scope>
    <source>
        <strain evidence="10">I ESC-2004</strain>
    </source>
</reference>
<dbReference type="HOGENOM" id="CLU_281343_0_0_1"/>
<keyword evidence="4" id="KW-0677">Repeat</keyword>
<evidence type="ECO:0000256" key="5">
    <source>
        <dbReference type="ARBA" id="ARBA00023157"/>
    </source>
</evidence>
<feature type="domain" description="VWFA" evidence="7">
    <location>
        <begin position="140"/>
        <end position="312"/>
    </location>
</feature>
<dbReference type="EMBL" id="KB311106">
    <property type="protein sequence ID" value="ELT89949.1"/>
    <property type="molecule type" value="Genomic_DNA"/>
</dbReference>
<dbReference type="Gene3D" id="2.20.100.10">
    <property type="entry name" value="Thrombospondin type-1 (TSP1) repeat"/>
    <property type="match status" value="9"/>
</dbReference>
<evidence type="ECO:0000256" key="1">
    <source>
        <dbReference type="ARBA" id="ARBA00004613"/>
    </source>
</evidence>
<dbReference type="OMA" id="CVPANEN"/>
<dbReference type="InterPro" id="IPR036465">
    <property type="entry name" value="vWFA_dom_sf"/>
</dbReference>
<keyword evidence="3 6" id="KW-0732">Signal</keyword>
<name>R7T8E0_CAPTE</name>
<evidence type="ECO:0000256" key="6">
    <source>
        <dbReference type="SAM" id="SignalP"/>
    </source>
</evidence>
<evidence type="ECO:0000259" key="7">
    <source>
        <dbReference type="PROSITE" id="PS50234"/>
    </source>
</evidence>
<dbReference type="InterPro" id="IPR036383">
    <property type="entry name" value="TSP1_rpt_sf"/>
</dbReference>
<dbReference type="InterPro" id="IPR002035">
    <property type="entry name" value="VWF_A"/>
</dbReference>
<dbReference type="Pfam" id="PF00092">
    <property type="entry name" value="VWA"/>
    <property type="match status" value="1"/>
</dbReference>
<reference evidence="8 10" key="2">
    <citation type="journal article" date="2013" name="Nature">
        <title>Insights into bilaterian evolution from three spiralian genomes.</title>
        <authorList>
            <person name="Simakov O."/>
            <person name="Marletaz F."/>
            <person name="Cho S.J."/>
            <person name="Edsinger-Gonzales E."/>
            <person name="Havlak P."/>
            <person name="Hellsten U."/>
            <person name="Kuo D.H."/>
            <person name="Larsson T."/>
            <person name="Lv J."/>
            <person name="Arendt D."/>
            <person name="Savage R."/>
            <person name="Osoegawa K."/>
            <person name="de Jong P."/>
            <person name="Grimwood J."/>
            <person name="Chapman J.A."/>
            <person name="Shapiro H."/>
            <person name="Aerts A."/>
            <person name="Otillar R.P."/>
            <person name="Terry A.Y."/>
            <person name="Boore J.L."/>
            <person name="Grigoriev I.V."/>
            <person name="Lindberg D.R."/>
            <person name="Seaver E.C."/>
            <person name="Weisblat D.A."/>
            <person name="Putnam N.H."/>
            <person name="Rokhsar D.S."/>
        </authorList>
    </citation>
    <scope>NUCLEOTIDE SEQUENCE</scope>
    <source>
        <strain evidence="8 10">I ESC-2004</strain>
    </source>
</reference>
<dbReference type="Pfam" id="PF00090">
    <property type="entry name" value="TSP_1"/>
    <property type="match status" value="9"/>
</dbReference>